<evidence type="ECO:0000256" key="3">
    <source>
        <dbReference type="SAM" id="MobiDB-lite"/>
    </source>
</evidence>
<dbReference type="Pfam" id="PF12796">
    <property type="entry name" value="Ank_2"/>
    <property type="match status" value="1"/>
</dbReference>
<dbReference type="PRINTS" id="PR01415">
    <property type="entry name" value="ANKYRIN"/>
</dbReference>
<gene>
    <name evidence="4" type="ORF">METZ01_LOCUS361543</name>
</gene>
<dbReference type="Gene3D" id="1.25.40.20">
    <property type="entry name" value="Ankyrin repeat-containing domain"/>
    <property type="match status" value="1"/>
</dbReference>
<protein>
    <submittedName>
        <fullName evidence="4">Uncharacterized protein</fullName>
    </submittedName>
</protein>
<feature type="region of interest" description="Disordered" evidence="3">
    <location>
        <begin position="126"/>
        <end position="150"/>
    </location>
</feature>
<accession>A0A382SFP3</accession>
<name>A0A382SFP3_9ZZZZ</name>
<keyword evidence="2" id="KW-0040">ANK repeat</keyword>
<dbReference type="InterPro" id="IPR002110">
    <property type="entry name" value="Ankyrin_rpt"/>
</dbReference>
<keyword evidence="1" id="KW-0677">Repeat</keyword>
<feature type="non-terminal residue" evidence="4">
    <location>
        <position position="1"/>
    </location>
</feature>
<proteinExistence type="predicted"/>
<dbReference type="EMBL" id="UINC01128742">
    <property type="protein sequence ID" value="SVD08689.1"/>
    <property type="molecule type" value="Genomic_DNA"/>
</dbReference>
<dbReference type="SMART" id="SM00248">
    <property type="entry name" value="ANK"/>
    <property type="match status" value="3"/>
</dbReference>
<dbReference type="SUPFAM" id="SSF48403">
    <property type="entry name" value="Ankyrin repeat"/>
    <property type="match status" value="1"/>
</dbReference>
<reference evidence="4" key="1">
    <citation type="submission" date="2018-05" db="EMBL/GenBank/DDBJ databases">
        <authorList>
            <person name="Lanie J.A."/>
            <person name="Ng W.-L."/>
            <person name="Kazmierczak K.M."/>
            <person name="Andrzejewski T.M."/>
            <person name="Davidsen T.M."/>
            <person name="Wayne K.J."/>
            <person name="Tettelin H."/>
            <person name="Glass J.I."/>
            <person name="Rusch D."/>
            <person name="Podicherti R."/>
            <person name="Tsui H.-C.T."/>
            <person name="Winkler M.E."/>
        </authorList>
    </citation>
    <scope>NUCLEOTIDE SEQUENCE</scope>
</reference>
<dbReference type="InterPro" id="IPR036770">
    <property type="entry name" value="Ankyrin_rpt-contain_sf"/>
</dbReference>
<dbReference type="PANTHER" id="PTHR24171">
    <property type="entry name" value="ANKYRIN REPEAT DOMAIN-CONTAINING PROTEIN 39-RELATED"/>
    <property type="match status" value="1"/>
</dbReference>
<sequence>NFRAMKSLLVSIIGGLLLVGCGEAQPPVPPTVKAPNISIHDAASKGNIDAVKHHLAAGVDVNAKGYRGFTPLHYAARNGRKEIVELLIAKGADINVKILSGPSIGNTPLDLATSKMDDFLPKDKAAKKETSDLLRQHGGKTKIELKATGK</sequence>
<evidence type="ECO:0000313" key="4">
    <source>
        <dbReference type="EMBL" id="SVD08689.1"/>
    </source>
</evidence>
<dbReference type="PROSITE" id="PS50088">
    <property type="entry name" value="ANK_REPEAT"/>
    <property type="match status" value="1"/>
</dbReference>
<organism evidence="4">
    <name type="scientific">marine metagenome</name>
    <dbReference type="NCBI Taxonomy" id="408172"/>
    <lineage>
        <taxon>unclassified sequences</taxon>
        <taxon>metagenomes</taxon>
        <taxon>ecological metagenomes</taxon>
    </lineage>
</organism>
<evidence type="ECO:0000256" key="2">
    <source>
        <dbReference type="ARBA" id="ARBA00023043"/>
    </source>
</evidence>
<dbReference type="AlphaFoldDB" id="A0A382SFP3"/>
<dbReference type="PROSITE" id="PS50297">
    <property type="entry name" value="ANK_REP_REGION"/>
    <property type="match status" value="1"/>
</dbReference>
<evidence type="ECO:0000256" key="1">
    <source>
        <dbReference type="ARBA" id="ARBA00022737"/>
    </source>
</evidence>